<evidence type="ECO:0000313" key="1">
    <source>
        <dbReference type="EMBL" id="CDW50805.1"/>
    </source>
</evidence>
<dbReference type="EMBL" id="HACA01033444">
    <property type="protein sequence ID" value="CDW50805.1"/>
    <property type="molecule type" value="Transcribed_RNA"/>
</dbReference>
<sequence>MSKSKSMKEFMGYGSFSHAVIILSQVDYIAPSKGIKSQIRIAATSSCEYIDPMSLS</sequence>
<name>A0A0K2VKE3_LEPSM</name>
<proteinExistence type="predicted"/>
<accession>A0A0K2VKE3</accession>
<organism evidence="1">
    <name type="scientific">Lepeophtheirus salmonis</name>
    <name type="common">Salmon louse</name>
    <name type="synonym">Caligus salmonis</name>
    <dbReference type="NCBI Taxonomy" id="72036"/>
    <lineage>
        <taxon>Eukaryota</taxon>
        <taxon>Metazoa</taxon>
        <taxon>Ecdysozoa</taxon>
        <taxon>Arthropoda</taxon>
        <taxon>Crustacea</taxon>
        <taxon>Multicrustacea</taxon>
        <taxon>Hexanauplia</taxon>
        <taxon>Copepoda</taxon>
        <taxon>Siphonostomatoida</taxon>
        <taxon>Caligidae</taxon>
        <taxon>Lepeophtheirus</taxon>
    </lineage>
</organism>
<dbReference type="AlphaFoldDB" id="A0A0K2VKE3"/>
<reference evidence="1" key="1">
    <citation type="submission" date="2014-05" db="EMBL/GenBank/DDBJ databases">
        <authorList>
            <person name="Chronopoulou M."/>
        </authorList>
    </citation>
    <scope>NUCLEOTIDE SEQUENCE</scope>
    <source>
        <tissue evidence="1">Whole organism</tissue>
    </source>
</reference>
<protein>
    <submittedName>
        <fullName evidence="1">Uncharacterized protein</fullName>
    </submittedName>
</protein>